<name>A0ABQ9HZ50_9NEOP</name>
<evidence type="ECO:0000313" key="3">
    <source>
        <dbReference type="Proteomes" id="UP001159363"/>
    </source>
</evidence>
<dbReference type="EMBL" id="JARBHB010000003">
    <property type="protein sequence ID" value="KAJ8889651.1"/>
    <property type="molecule type" value="Genomic_DNA"/>
</dbReference>
<gene>
    <name evidence="2" type="ORF">PR048_009151</name>
</gene>
<keyword evidence="3" id="KW-1185">Reference proteome</keyword>
<reference evidence="2 3" key="1">
    <citation type="submission" date="2023-02" db="EMBL/GenBank/DDBJ databases">
        <title>LHISI_Scaffold_Assembly.</title>
        <authorList>
            <person name="Stuart O.P."/>
            <person name="Cleave R."/>
            <person name="Magrath M.J.L."/>
            <person name="Mikheyev A.S."/>
        </authorList>
    </citation>
    <scope>NUCLEOTIDE SEQUENCE [LARGE SCALE GENOMIC DNA]</scope>
    <source>
        <strain evidence="2">Daus_M_001</strain>
        <tissue evidence="2">Leg muscle</tissue>
    </source>
</reference>
<proteinExistence type="predicted"/>
<comment type="caution">
    <text evidence="2">The sequence shown here is derived from an EMBL/GenBank/DDBJ whole genome shotgun (WGS) entry which is preliminary data.</text>
</comment>
<accession>A0ABQ9HZ50</accession>
<sequence length="489" mass="54924">MYGAATADSKAGRKKKQARNGPRRGIRYIVRRWSAGERRRNNKGRSIEIGSWSLEDPNGRRRRVTRGEYGAAPEGSGGGSWRSPRKPASSGTISTCENLNGVPAGNRTQLLALHQGEPGSIPGRLTADYRRLESCRTMPLVGGFLGDLPFSPLLYSGACPCSPHFTPLNSHRLSRHLNAAPPCGTQGLVWPGGEVSTLWAATQLCLCSCHHVLLALPSPYSAEQFPARQGAREKRPWPRDGSPSALRFRHTSRALLSPFQLLNATRHPLRYVTPPSGTILATWSVRQRKAPTLRNSRENEQAVGVTRTSSILQRQRSREQTSRGWHVQSHTTWLLRTRRRLRNIERQVHDQANFSQLSETTLRHRPACYKHTVSRKDKRSSFALFPFSHNYHKHSSYHSKDGVNPKHITRGKAVCLQPATEMRCCPGRSAILHHDRRFHHDDQPMATTIKKMWSVAGVTPDRKLAGRQASRGAVFMKELTTSTYVFHKH</sequence>
<feature type="compositionally biased region" description="Basic residues" evidence="1">
    <location>
        <begin position="12"/>
        <end position="25"/>
    </location>
</feature>
<feature type="region of interest" description="Disordered" evidence="1">
    <location>
        <begin position="50"/>
        <end position="99"/>
    </location>
</feature>
<dbReference type="Proteomes" id="UP001159363">
    <property type="component" value="Chromosome 3"/>
</dbReference>
<feature type="region of interest" description="Disordered" evidence="1">
    <location>
        <begin position="1"/>
        <end position="25"/>
    </location>
</feature>
<feature type="region of interest" description="Disordered" evidence="1">
    <location>
        <begin position="291"/>
        <end position="310"/>
    </location>
</feature>
<feature type="compositionally biased region" description="Polar residues" evidence="1">
    <location>
        <begin position="89"/>
        <end position="98"/>
    </location>
</feature>
<organism evidence="2 3">
    <name type="scientific">Dryococelus australis</name>
    <dbReference type="NCBI Taxonomy" id="614101"/>
    <lineage>
        <taxon>Eukaryota</taxon>
        <taxon>Metazoa</taxon>
        <taxon>Ecdysozoa</taxon>
        <taxon>Arthropoda</taxon>
        <taxon>Hexapoda</taxon>
        <taxon>Insecta</taxon>
        <taxon>Pterygota</taxon>
        <taxon>Neoptera</taxon>
        <taxon>Polyneoptera</taxon>
        <taxon>Phasmatodea</taxon>
        <taxon>Verophasmatodea</taxon>
        <taxon>Anareolatae</taxon>
        <taxon>Phasmatidae</taxon>
        <taxon>Eurycanthinae</taxon>
        <taxon>Dryococelus</taxon>
    </lineage>
</organism>
<evidence type="ECO:0000313" key="2">
    <source>
        <dbReference type="EMBL" id="KAJ8889651.1"/>
    </source>
</evidence>
<protein>
    <submittedName>
        <fullName evidence="2">Uncharacterized protein</fullName>
    </submittedName>
</protein>
<evidence type="ECO:0000256" key="1">
    <source>
        <dbReference type="SAM" id="MobiDB-lite"/>
    </source>
</evidence>